<evidence type="ECO:0000313" key="3">
    <source>
        <dbReference type="Proteomes" id="UP000544090"/>
    </source>
</evidence>
<dbReference type="RefSeq" id="WP_168485678.1">
    <property type="nucleotide sequence ID" value="NZ_JAAZSQ010000005.1"/>
</dbReference>
<dbReference type="EMBL" id="JAAZSQ010000005">
    <property type="protein sequence ID" value="NKX54325.1"/>
    <property type="molecule type" value="Genomic_DNA"/>
</dbReference>
<proteinExistence type="predicted"/>
<dbReference type="PIRSF" id="PIRSF010260">
    <property type="entry name" value="UCP010260"/>
    <property type="match status" value="1"/>
</dbReference>
<dbReference type="Proteomes" id="UP000544090">
    <property type="component" value="Unassembled WGS sequence"/>
</dbReference>
<evidence type="ECO:0000313" key="2">
    <source>
        <dbReference type="EMBL" id="NKX54325.1"/>
    </source>
</evidence>
<reference evidence="2 3" key="1">
    <citation type="submission" date="2020-04" db="EMBL/GenBank/DDBJ databases">
        <title>Arthrobacter sp. nov.</title>
        <authorList>
            <person name="Liu S."/>
        </authorList>
    </citation>
    <scope>NUCLEOTIDE SEQUENCE [LARGE SCALE GENOMIC DNA]</scope>
    <source>
        <strain evidence="2 3">E918</strain>
    </source>
</reference>
<dbReference type="AlphaFoldDB" id="A0A7X6K475"/>
<keyword evidence="3" id="KW-1185">Reference proteome</keyword>
<dbReference type="PANTHER" id="PTHR34202">
    <property type="entry name" value="UPF0548 PROTEIN"/>
    <property type="match status" value="1"/>
</dbReference>
<dbReference type="InterPro" id="IPR018960">
    <property type="entry name" value="DUF1990"/>
</dbReference>
<name>A0A7X6K475_9MICC</name>
<dbReference type="InterPro" id="IPR014457">
    <property type="entry name" value="UCP010260"/>
</dbReference>
<sequence length="181" mass="19557">MRIPPGELTYAAHGWTREHRAPEGYRVARHRIAVGSGERAYAGLAAGIMGWQLHRLAGLRVDPAAPRAAAGVRITAGFGAGPFRLPVPCEVVWAEEDQASAGRRRTGFGYGTLPGHPEAGEESFTAVLEPDGTVWFELFAFSRHANWFYTAGAPVASACQRLVTRRYLAAARTLASGRMEP</sequence>
<dbReference type="PANTHER" id="PTHR34202:SF1">
    <property type="entry name" value="UPF0548 PROTEIN"/>
    <property type="match status" value="1"/>
</dbReference>
<protein>
    <submittedName>
        <fullName evidence="2">DUF1990 domain-containing protein</fullName>
    </submittedName>
</protein>
<comment type="caution">
    <text evidence="2">The sequence shown here is derived from an EMBL/GenBank/DDBJ whole genome shotgun (WGS) entry which is preliminary data.</text>
</comment>
<evidence type="ECO:0000259" key="1">
    <source>
        <dbReference type="Pfam" id="PF09348"/>
    </source>
</evidence>
<feature type="domain" description="DUF1990" evidence="1">
    <location>
        <begin position="9"/>
        <end position="170"/>
    </location>
</feature>
<gene>
    <name evidence="2" type="ORF">HGG74_07145</name>
</gene>
<organism evidence="2 3">
    <name type="scientific">Arthrobacter mobilis</name>
    <dbReference type="NCBI Taxonomy" id="2724944"/>
    <lineage>
        <taxon>Bacteria</taxon>
        <taxon>Bacillati</taxon>
        <taxon>Actinomycetota</taxon>
        <taxon>Actinomycetes</taxon>
        <taxon>Micrococcales</taxon>
        <taxon>Micrococcaceae</taxon>
        <taxon>Arthrobacter</taxon>
    </lineage>
</organism>
<accession>A0A7X6K475</accession>
<dbReference type="Pfam" id="PF09348">
    <property type="entry name" value="DUF1990"/>
    <property type="match status" value="1"/>
</dbReference>